<reference evidence="4 5" key="1">
    <citation type="journal article" date="2016" name="Sci. Rep.">
        <title>Genomic and phenotypic characterization of the species Acinetobacter venetianus.</title>
        <authorList>
            <person name="Fondi M."/>
            <person name="Maida I."/>
            <person name="Perrin E."/>
            <person name="Orlandini V."/>
            <person name="La Torre L."/>
            <person name="Bosi E."/>
            <person name="Negroni A."/>
            <person name="Zanaroli G."/>
            <person name="Fava F."/>
            <person name="Decorosi F."/>
            <person name="Giovannetti L."/>
            <person name="Viti C."/>
            <person name="Vaneechoutte M."/>
            <person name="Dijkshoorn L."/>
            <person name="Fani R."/>
        </authorList>
    </citation>
    <scope>NUCLEOTIDE SEQUENCE [LARGE SCALE GENOMIC DNA]</scope>
    <source>
        <strain evidence="4 5">LUH13518</strain>
    </source>
</reference>
<keyword evidence="1" id="KW-0175">Coiled coil</keyword>
<dbReference type="EMBL" id="JRHX01000070">
    <property type="protein sequence ID" value="KXZ69762.1"/>
    <property type="molecule type" value="Genomic_DNA"/>
</dbReference>
<evidence type="ECO:0000313" key="5">
    <source>
        <dbReference type="Proteomes" id="UP000075544"/>
    </source>
</evidence>
<evidence type="ECO:0000313" key="4">
    <source>
        <dbReference type="EMBL" id="KXZ69762.1"/>
    </source>
</evidence>
<gene>
    <name evidence="4" type="ORF">AVENLUH13518_02312</name>
</gene>
<feature type="coiled-coil region" evidence="1">
    <location>
        <begin position="161"/>
        <end position="188"/>
    </location>
</feature>
<feature type="region of interest" description="Disordered" evidence="2">
    <location>
        <begin position="350"/>
        <end position="380"/>
    </location>
</feature>
<evidence type="ECO:0000259" key="3">
    <source>
        <dbReference type="Pfam" id="PF11726"/>
    </source>
</evidence>
<feature type="domain" description="YagK/YfjJ C-terminal" evidence="3">
    <location>
        <begin position="188"/>
        <end position="326"/>
    </location>
</feature>
<evidence type="ECO:0000256" key="2">
    <source>
        <dbReference type="SAM" id="MobiDB-lite"/>
    </source>
</evidence>
<comment type="caution">
    <text evidence="4">The sequence shown here is derived from an EMBL/GenBank/DDBJ whole genome shotgun (WGS) entry which is preliminary data.</text>
</comment>
<dbReference type="Pfam" id="PF11726">
    <property type="entry name" value="YagK_YfjJ_C"/>
    <property type="match status" value="1"/>
</dbReference>
<organism evidence="4 5">
    <name type="scientific">Acinetobacter venetianus</name>
    <dbReference type="NCBI Taxonomy" id="52133"/>
    <lineage>
        <taxon>Bacteria</taxon>
        <taxon>Pseudomonadati</taxon>
        <taxon>Pseudomonadota</taxon>
        <taxon>Gammaproteobacteria</taxon>
        <taxon>Moraxellales</taxon>
        <taxon>Moraxellaceae</taxon>
        <taxon>Acinetobacter</taxon>
    </lineage>
</organism>
<proteinExistence type="predicted"/>
<feature type="compositionally biased region" description="Basic and acidic residues" evidence="2">
    <location>
        <begin position="364"/>
        <end position="380"/>
    </location>
</feature>
<dbReference type="AlphaFoldDB" id="A0A150HSL6"/>
<evidence type="ECO:0000256" key="1">
    <source>
        <dbReference type="SAM" id="Coils"/>
    </source>
</evidence>
<sequence length="380" mass="45623">MKIDDTFPRNYTELTVEQKVNRFTIVHNPEIELCFSTIPICTHIFNNHIHQLYQLDKRKRIERVFDKQLDDLLKRVTPFMEVQEPYRFDCEHRQVFHEAFKEAVQPYFQGHDEYDFWKKRLPYPYYKVDGDGKVVSQKVWAELINDFIYALSKRLNEPRFRQKLAERQRKAEHQYERAKRLVDALRAKYSKLLILRVDLCWKNQNLDELNLKKLKSTLSDFLKRFHHDPALPNIVGYIWKLEFGQQKGYHYHCMFFLNGNKYQNDAYYAEQIGSYWCKYTNGQGIYHNCNRNKVDYRHLAIGMARHDDQVMFDNLDKVLVYICKQDQFIIDKHLSGIRVLRTFQTSAIPKTDPQKPLGRPRNHSCPEIETTEHTELTTTS</sequence>
<dbReference type="Proteomes" id="UP000075544">
    <property type="component" value="Unassembled WGS sequence"/>
</dbReference>
<dbReference type="InterPro" id="IPR057271">
    <property type="entry name" value="YagK_YfjJ_C"/>
</dbReference>
<dbReference type="PATRIC" id="fig|52133.19.peg.2333"/>
<accession>A0A150HSL6</accession>
<name>A0A150HSL6_9GAMM</name>
<protein>
    <recommendedName>
        <fullName evidence="3">YagK/YfjJ C-terminal domain-containing protein</fullName>
    </recommendedName>
</protein>
<dbReference type="RefSeq" id="WP_061525077.1">
    <property type="nucleotide sequence ID" value="NZ_JRHX01000070.1"/>
</dbReference>